<dbReference type="EMBL" id="PXYV01000010">
    <property type="protein sequence ID" value="PSR22960.1"/>
    <property type="molecule type" value="Genomic_DNA"/>
</dbReference>
<dbReference type="InterPro" id="IPR002469">
    <property type="entry name" value="Peptidase_S9B_N"/>
</dbReference>
<dbReference type="InterPro" id="IPR029058">
    <property type="entry name" value="AB_hydrolase_fold"/>
</dbReference>
<dbReference type="Proteomes" id="UP000241848">
    <property type="component" value="Unassembled WGS sequence"/>
</dbReference>
<evidence type="ECO:0000259" key="1">
    <source>
        <dbReference type="Pfam" id="PF00930"/>
    </source>
</evidence>
<sequence length="458" mass="51349">MGELLQPEYFKLLRESEAPQISPDGQHILYTIQFFGKAGERRLDVVYVSPNEAPRTLNVGGNTHHPSWSLDGSLIAVAATEADARKSEVHILNANADSLCERYNIDGEVYAIMWNADNTKLAVEFFEAGGDDDGPRVVKRLRYNYNGRGFIGSRRWQIALIDRESHSIQIFGDSRFHHFSPAWAPDGERLAFITTRRADWDLEWIWDVYVADLKTGAFTRVTQSDGVSLYPVWSPNGKNIAYLHNHCVSTGSTADYHLCQASIEGQSWHIKCLTHDLDRGGAMIYELPVPGGGRPVFAVDGQSIFWVVNDKGRYCLESVTGVGTSITLQRDVGWPTASRDGRFMAWLQYRPDGPPVVTLWDKSSERAVKRWDDNKWLQGLSLCREPRLFSFASDEHVVQAWLWDVDRSQSKKPLLIQSHGGPHGTFGPYFSMTQQLLASAGYCVAALNYRGSAGFGQA</sequence>
<dbReference type="Pfam" id="PF00930">
    <property type="entry name" value="DPPIV_N"/>
    <property type="match status" value="1"/>
</dbReference>
<protein>
    <recommendedName>
        <fullName evidence="1">Dipeptidylpeptidase IV N-terminal domain-containing protein</fullName>
    </recommendedName>
</protein>
<proteinExistence type="predicted"/>
<dbReference type="SUPFAM" id="SSF53474">
    <property type="entry name" value="alpha/beta-Hydrolases"/>
    <property type="match status" value="1"/>
</dbReference>
<comment type="caution">
    <text evidence="2">The sequence shown here is derived from an EMBL/GenBank/DDBJ whole genome shotgun (WGS) entry which is preliminary data.</text>
</comment>
<reference evidence="2 3" key="1">
    <citation type="journal article" date="2014" name="BMC Genomics">
        <title>Comparison of environmental and isolate Sulfobacillus genomes reveals diverse carbon, sulfur, nitrogen, and hydrogen metabolisms.</title>
        <authorList>
            <person name="Justice N.B."/>
            <person name="Norman A."/>
            <person name="Brown C.T."/>
            <person name="Singh A."/>
            <person name="Thomas B.C."/>
            <person name="Banfield J.F."/>
        </authorList>
    </citation>
    <scope>NUCLEOTIDE SEQUENCE [LARGE SCALE GENOMIC DNA]</scope>
    <source>
        <strain evidence="2">AMDSBA3</strain>
    </source>
</reference>
<evidence type="ECO:0000313" key="2">
    <source>
        <dbReference type="EMBL" id="PSR22960.1"/>
    </source>
</evidence>
<feature type="domain" description="Dipeptidylpeptidase IV N-terminal" evidence="1">
    <location>
        <begin position="185"/>
        <end position="245"/>
    </location>
</feature>
<dbReference type="GO" id="GO:0006508">
    <property type="term" value="P:proteolysis"/>
    <property type="evidence" value="ECO:0007669"/>
    <property type="project" value="InterPro"/>
</dbReference>
<accession>A0A2T2WL58</accession>
<dbReference type="Gene3D" id="2.120.10.30">
    <property type="entry name" value="TolB, C-terminal domain"/>
    <property type="match status" value="1"/>
</dbReference>
<dbReference type="PANTHER" id="PTHR36842">
    <property type="entry name" value="PROTEIN TOLB HOMOLOG"/>
    <property type="match status" value="1"/>
</dbReference>
<gene>
    <name evidence="2" type="ORF">C7B45_04890</name>
</gene>
<organism evidence="2 3">
    <name type="scientific">Sulfobacillus acidophilus</name>
    <dbReference type="NCBI Taxonomy" id="53633"/>
    <lineage>
        <taxon>Bacteria</taxon>
        <taxon>Bacillati</taxon>
        <taxon>Bacillota</taxon>
        <taxon>Clostridia</taxon>
        <taxon>Eubacteriales</taxon>
        <taxon>Clostridiales Family XVII. Incertae Sedis</taxon>
        <taxon>Sulfobacillus</taxon>
    </lineage>
</organism>
<dbReference type="PANTHER" id="PTHR36842:SF1">
    <property type="entry name" value="PROTEIN TOLB"/>
    <property type="match status" value="1"/>
</dbReference>
<dbReference type="AlphaFoldDB" id="A0A2T2WL58"/>
<name>A0A2T2WL58_9FIRM</name>
<dbReference type="InterPro" id="IPR011042">
    <property type="entry name" value="6-blade_b-propeller_TolB-like"/>
</dbReference>
<evidence type="ECO:0000313" key="3">
    <source>
        <dbReference type="Proteomes" id="UP000241848"/>
    </source>
</evidence>
<dbReference type="SUPFAM" id="SSF82171">
    <property type="entry name" value="DPP6 N-terminal domain-like"/>
    <property type="match status" value="1"/>
</dbReference>
<dbReference type="Gene3D" id="3.40.50.1820">
    <property type="entry name" value="alpha/beta hydrolase"/>
    <property type="match status" value="1"/>
</dbReference>